<dbReference type="PANTHER" id="PTHR15459">
    <property type="entry name" value="POLYAMINE-MODULATED FACTOR 1"/>
    <property type="match status" value="1"/>
</dbReference>
<keyword evidence="4" id="KW-0132">Cell division</keyword>
<dbReference type="CTD" id="11243"/>
<reference evidence="11" key="1">
    <citation type="submission" date="2023-09" db="UniProtKB">
        <authorList>
            <consortium name="Ensembl"/>
        </authorList>
    </citation>
    <scope>IDENTIFICATION</scope>
</reference>
<dbReference type="AlphaFoldDB" id="A0A3B5ALA3"/>
<keyword evidence="8" id="KW-0131">Cell cycle</keyword>
<dbReference type="GO" id="GO:0051301">
    <property type="term" value="P:cell division"/>
    <property type="evidence" value="ECO:0007669"/>
    <property type="project" value="UniProtKB-KW"/>
</dbReference>
<dbReference type="Pfam" id="PF03980">
    <property type="entry name" value="Nnf1"/>
    <property type="match status" value="1"/>
</dbReference>
<evidence type="ECO:0000256" key="8">
    <source>
        <dbReference type="ARBA" id="ARBA00023306"/>
    </source>
</evidence>
<keyword evidence="9" id="KW-0137">Centromere</keyword>
<dbReference type="PANTHER" id="PTHR15459:SF3">
    <property type="entry name" value="POLYAMINE-MODULATED FACTOR 1"/>
    <property type="match status" value="1"/>
</dbReference>
<evidence type="ECO:0000313" key="12">
    <source>
        <dbReference type="Proteomes" id="UP000694891"/>
    </source>
</evidence>
<keyword evidence="12" id="KW-1185">Reference proteome</keyword>
<dbReference type="RefSeq" id="XP_008281853.1">
    <property type="nucleotide sequence ID" value="XM_008283631.1"/>
</dbReference>
<sequence>MRTTTDSSHFCPQLLAVDLAGTAKHKQRELKMEEGKEATQAAPSVCGDECTEKKTNEATGEVSSQNSGAPSKPTEETEARYSRLKLFNKVMQESLNKFVEYASFNRFASAFRPLYEKNPQRMESIHKQFIEELKRTIQEDIGRLIEEGHLELKLKELDKLESAAKNNPDPAWRPTGDPEQDLCSFLMPYYQKQEAYMRLELKKIQAENAALAQKVQAGRDSIAQAEQRISTAVDEWKASVTEFERLATSLCPADVFDV</sequence>
<evidence type="ECO:0000256" key="4">
    <source>
        <dbReference type="ARBA" id="ARBA00022618"/>
    </source>
</evidence>
<comment type="subcellular location">
    <subcellularLocation>
        <location evidence="2">Chromosome</location>
        <location evidence="2">Centromere</location>
        <location evidence="2">Kinetochore</location>
    </subcellularLocation>
    <subcellularLocation>
        <location evidence="1">Nucleus</location>
    </subcellularLocation>
</comment>
<dbReference type="Ensembl" id="ENSSPAT00000021534.1">
    <property type="protein sequence ID" value="ENSSPAP00000021211.1"/>
    <property type="gene ID" value="ENSSPAG00000015995.1"/>
</dbReference>
<evidence type="ECO:0000256" key="3">
    <source>
        <dbReference type="ARBA" id="ARBA00022454"/>
    </source>
</evidence>
<dbReference type="GeneTree" id="ENSGT00940000162656"/>
<keyword evidence="6" id="KW-0995">Kinetochore</keyword>
<keyword evidence="7" id="KW-0539">Nucleus</keyword>
<dbReference type="Proteomes" id="UP000694891">
    <property type="component" value="Unplaced"/>
</dbReference>
<keyword evidence="5" id="KW-0498">Mitosis</keyword>
<dbReference type="STRING" id="144197.ENSSPAP00000021211"/>
<proteinExistence type="predicted"/>
<evidence type="ECO:0000256" key="9">
    <source>
        <dbReference type="ARBA" id="ARBA00023328"/>
    </source>
</evidence>
<feature type="compositionally biased region" description="Polar residues" evidence="10">
    <location>
        <begin position="57"/>
        <end position="69"/>
    </location>
</feature>
<evidence type="ECO:0000256" key="7">
    <source>
        <dbReference type="ARBA" id="ARBA00023242"/>
    </source>
</evidence>
<name>A0A3B5ALA3_9TELE</name>
<protein>
    <submittedName>
        <fullName evidence="11 13">Polyamine-modulated factor 1-like</fullName>
    </submittedName>
</protein>
<keyword evidence="3" id="KW-0158">Chromosome</keyword>
<evidence type="ECO:0000313" key="11">
    <source>
        <dbReference type="Ensembl" id="ENSSPAP00000021211.1"/>
    </source>
</evidence>
<evidence type="ECO:0000256" key="2">
    <source>
        <dbReference type="ARBA" id="ARBA00004629"/>
    </source>
</evidence>
<evidence type="ECO:0000313" key="13">
    <source>
        <dbReference type="RefSeq" id="XP_008281853.1"/>
    </source>
</evidence>
<organism evidence="11">
    <name type="scientific">Stegastes partitus</name>
    <name type="common">bicolor damselfish</name>
    <dbReference type="NCBI Taxonomy" id="144197"/>
    <lineage>
        <taxon>Eukaryota</taxon>
        <taxon>Metazoa</taxon>
        <taxon>Chordata</taxon>
        <taxon>Craniata</taxon>
        <taxon>Vertebrata</taxon>
        <taxon>Euteleostomi</taxon>
        <taxon>Actinopterygii</taxon>
        <taxon>Neopterygii</taxon>
        <taxon>Teleostei</taxon>
        <taxon>Neoteleostei</taxon>
        <taxon>Acanthomorphata</taxon>
        <taxon>Ovalentaria</taxon>
        <taxon>Pomacentridae</taxon>
        <taxon>Stegastes</taxon>
    </lineage>
</organism>
<reference evidence="13" key="2">
    <citation type="submission" date="2025-04" db="UniProtKB">
        <authorList>
            <consortium name="RefSeq"/>
        </authorList>
    </citation>
    <scope>IDENTIFICATION</scope>
</reference>
<evidence type="ECO:0000256" key="10">
    <source>
        <dbReference type="SAM" id="MobiDB-lite"/>
    </source>
</evidence>
<accession>A0A3B5ALA3</accession>
<evidence type="ECO:0000256" key="5">
    <source>
        <dbReference type="ARBA" id="ARBA00022776"/>
    </source>
</evidence>
<dbReference type="OrthoDB" id="18453at2759"/>
<dbReference type="GO" id="GO:0005634">
    <property type="term" value="C:nucleus"/>
    <property type="evidence" value="ECO:0007669"/>
    <property type="project" value="UniProtKB-SubCell"/>
</dbReference>
<gene>
    <name evidence="13" type="primary">LOC103358604</name>
</gene>
<evidence type="ECO:0000256" key="1">
    <source>
        <dbReference type="ARBA" id="ARBA00004123"/>
    </source>
</evidence>
<evidence type="ECO:0000256" key="6">
    <source>
        <dbReference type="ARBA" id="ARBA00022838"/>
    </source>
</evidence>
<dbReference type="InterPro" id="IPR007128">
    <property type="entry name" value="PMF1/Nnf1"/>
</dbReference>
<dbReference type="GO" id="GO:0007059">
    <property type="term" value="P:chromosome segregation"/>
    <property type="evidence" value="ECO:0007669"/>
    <property type="project" value="TreeGrafter"/>
</dbReference>
<dbReference type="GO" id="GO:0000444">
    <property type="term" value="C:MIS12/MIND type complex"/>
    <property type="evidence" value="ECO:0007669"/>
    <property type="project" value="InterPro"/>
</dbReference>
<feature type="region of interest" description="Disordered" evidence="10">
    <location>
        <begin position="23"/>
        <end position="77"/>
    </location>
</feature>